<dbReference type="SUPFAM" id="SSF47741">
    <property type="entry name" value="CO dehydrogenase ISP C-domain like"/>
    <property type="match status" value="1"/>
</dbReference>
<protein>
    <submittedName>
        <fullName evidence="8">(2Fe-2S)-binding domain-containing protein</fullName>
    </submittedName>
    <submittedName>
        <fullName evidence="7">Xanthine dehydrogenase YagT iron-sulfur-binding subunit</fullName>
    </submittedName>
</protein>
<evidence type="ECO:0000256" key="3">
    <source>
        <dbReference type="ARBA" id="ARBA00023002"/>
    </source>
</evidence>
<dbReference type="PROSITE" id="PS51318">
    <property type="entry name" value="TAT"/>
    <property type="match status" value="1"/>
</dbReference>
<gene>
    <name evidence="7" type="primary">yagT</name>
    <name evidence="7" type="ORF">Cabys_4032</name>
    <name evidence="8" type="ORF">Calab_1106</name>
</gene>
<dbReference type="InterPro" id="IPR001041">
    <property type="entry name" value="2Fe-2S_ferredoxin-type"/>
</dbReference>
<dbReference type="Pfam" id="PF00111">
    <property type="entry name" value="Fer2"/>
    <property type="match status" value="1"/>
</dbReference>
<keyword evidence="5" id="KW-0411">Iron-sulfur</keyword>
<name>H1XWF2_CALAY</name>
<dbReference type="SUPFAM" id="SSF54292">
    <property type="entry name" value="2Fe-2S ferredoxin-like"/>
    <property type="match status" value="1"/>
</dbReference>
<dbReference type="InterPro" id="IPR036010">
    <property type="entry name" value="2Fe-2S_ferredoxin-like_sf"/>
</dbReference>
<dbReference type="HOGENOM" id="CLU_052511_1_0_0"/>
<dbReference type="InterPro" id="IPR006058">
    <property type="entry name" value="2Fe2S_fd_BS"/>
</dbReference>
<dbReference type="InterPro" id="IPR012675">
    <property type="entry name" value="Beta-grasp_dom_sf"/>
</dbReference>
<dbReference type="GO" id="GO:0051537">
    <property type="term" value="F:2 iron, 2 sulfur cluster binding"/>
    <property type="evidence" value="ECO:0007669"/>
    <property type="project" value="UniProtKB-KW"/>
</dbReference>
<dbReference type="PANTHER" id="PTHR44379">
    <property type="entry name" value="OXIDOREDUCTASE WITH IRON-SULFUR SUBUNIT"/>
    <property type="match status" value="1"/>
</dbReference>
<dbReference type="PaxDb" id="880073-Calab_1106"/>
<dbReference type="OrthoDB" id="9806714at2"/>
<evidence type="ECO:0000256" key="1">
    <source>
        <dbReference type="ARBA" id="ARBA00022714"/>
    </source>
</evidence>
<dbReference type="InterPro" id="IPR036884">
    <property type="entry name" value="2Fe-2S-bd_dom_sf"/>
</dbReference>
<dbReference type="PROSITE" id="PS51085">
    <property type="entry name" value="2FE2S_FER_2"/>
    <property type="match status" value="1"/>
</dbReference>
<dbReference type="Gene3D" id="1.10.150.120">
    <property type="entry name" value="[2Fe-2S]-binding domain"/>
    <property type="match status" value="1"/>
</dbReference>
<dbReference type="Proteomes" id="UP000004671">
    <property type="component" value="Chromosome"/>
</dbReference>
<keyword evidence="4" id="KW-0408">Iron</keyword>
<dbReference type="FunCoup" id="H1XWF2">
    <property type="interactions" value="77"/>
</dbReference>
<dbReference type="CDD" id="cd00207">
    <property type="entry name" value="fer2"/>
    <property type="match status" value="1"/>
</dbReference>
<dbReference type="InParanoid" id="H1XWF2"/>
<dbReference type="Pfam" id="PF01799">
    <property type="entry name" value="Fer2_2"/>
    <property type="match status" value="1"/>
</dbReference>
<keyword evidence="3" id="KW-0560">Oxidoreductase</keyword>
<evidence type="ECO:0000259" key="6">
    <source>
        <dbReference type="PROSITE" id="PS51085"/>
    </source>
</evidence>
<keyword evidence="1" id="KW-0001">2Fe-2S</keyword>
<dbReference type="GO" id="GO:0046872">
    <property type="term" value="F:metal ion binding"/>
    <property type="evidence" value="ECO:0007669"/>
    <property type="project" value="UniProtKB-KW"/>
</dbReference>
<sequence precursor="true">MSEQSKKSSLSRRQFLKGVGTGVAGSIAASKIARALPLEELEKASPPPGQVLITLKVNGREKRFHVEPQTTLVEVLRERLQLTGTKVVCNHGECGACTVLLDGKAVYSCHMLAIDAQGKEITTIEGLLSGEELHPLQKAFVKKDGYQCGFCTPGQVMAARALLLKKPNPSREDVLEGMSGNLCRCAAYPKIIDSVLEAAKIK</sequence>
<keyword evidence="2" id="KW-0479">Metal-binding</keyword>
<organism evidence="8 9">
    <name type="scientific">Caldithrix abyssi DSM 13497</name>
    <dbReference type="NCBI Taxonomy" id="880073"/>
    <lineage>
        <taxon>Bacteria</taxon>
        <taxon>Pseudomonadati</taxon>
        <taxon>Calditrichota</taxon>
        <taxon>Calditrichia</taxon>
        <taxon>Calditrichales</taxon>
        <taxon>Calditrichaceae</taxon>
        <taxon>Caldithrix</taxon>
    </lineage>
</organism>
<evidence type="ECO:0000313" key="7">
    <source>
        <dbReference type="EMBL" id="APF20777.1"/>
    </source>
</evidence>
<dbReference type="KEGG" id="caby:Cabys_4032"/>
<evidence type="ECO:0000313" key="8">
    <source>
        <dbReference type="EMBL" id="EHO40734.1"/>
    </source>
</evidence>
<evidence type="ECO:0000256" key="2">
    <source>
        <dbReference type="ARBA" id="ARBA00022723"/>
    </source>
</evidence>
<dbReference type="EMBL" id="CM001402">
    <property type="protein sequence ID" value="EHO40734.1"/>
    <property type="molecule type" value="Genomic_DNA"/>
</dbReference>
<dbReference type="FunFam" id="1.10.150.120:FF:000003">
    <property type="entry name" value="Carbon monoxide dehydrogenase, small subunit"/>
    <property type="match status" value="1"/>
</dbReference>
<dbReference type="InterPro" id="IPR002888">
    <property type="entry name" value="2Fe-2S-bd"/>
</dbReference>
<dbReference type="eggNOG" id="COG2080">
    <property type="taxonomic scope" value="Bacteria"/>
</dbReference>
<proteinExistence type="predicted"/>
<evidence type="ECO:0000313" key="10">
    <source>
        <dbReference type="Proteomes" id="UP000183868"/>
    </source>
</evidence>
<evidence type="ECO:0000256" key="5">
    <source>
        <dbReference type="ARBA" id="ARBA00023014"/>
    </source>
</evidence>
<evidence type="ECO:0000313" key="9">
    <source>
        <dbReference type="Proteomes" id="UP000004671"/>
    </source>
</evidence>
<accession>H1XWF2</accession>
<dbReference type="InterPro" id="IPR006311">
    <property type="entry name" value="TAT_signal"/>
</dbReference>
<dbReference type="EMBL" id="CP018099">
    <property type="protein sequence ID" value="APF20777.1"/>
    <property type="molecule type" value="Genomic_DNA"/>
</dbReference>
<reference evidence="7 10" key="2">
    <citation type="submission" date="2016-11" db="EMBL/GenBank/DDBJ databases">
        <title>Genomic analysis of Caldithrix abyssi and proposal of a novel bacterial phylum Caldithrichaeota.</title>
        <authorList>
            <person name="Kublanov I."/>
            <person name="Sigalova O."/>
            <person name="Gavrilov S."/>
            <person name="Lebedinsky A."/>
            <person name="Ivanova N."/>
            <person name="Daum C."/>
            <person name="Reddy T."/>
            <person name="Klenk H.P."/>
            <person name="Goker M."/>
            <person name="Reva O."/>
            <person name="Miroshnichenko M."/>
            <person name="Kyprides N."/>
            <person name="Woyke T."/>
            <person name="Gelfand M."/>
        </authorList>
    </citation>
    <scope>NUCLEOTIDE SEQUENCE [LARGE SCALE GENOMIC DNA]</scope>
    <source>
        <strain evidence="7 10">LF13</strain>
    </source>
</reference>
<dbReference type="InterPro" id="IPR019546">
    <property type="entry name" value="TAT_signal_bac_arc"/>
</dbReference>
<dbReference type="Gene3D" id="3.10.20.30">
    <property type="match status" value="1"/>
</dbReference>
<dbReference type="AlphaFoldDB" id="H1XWF2"/>
<evidence type="ECO:0000256" key="4">
    <source>
        <dbReference type="ARBA" id="ARBA00023004"/>
    </source>
</evidence>
<dbReference type="NCBIfam" id="TIGR01409">
    <property type="entry name" value="TAT_signal_seq"/>
    <property type="match status" value="1"/>
</dbReference>
<keyword evidence="9" id="KW-1185">Reference proteome</keyword>
<dbReference type="InterPro" id="IPR051452">
    <property type="entry name" value="Diverse_Oxidoreductases"/>
</dbReference>
<reference evidence="8 9" key="1">
    <citation type="submission" date="2011-09" db="EMBL/GenBank/DDBJ databases">
        <title>The permanent draft genome of Caldithrix abyssi DSM 13497.</title>
        <authorList>
            <consortium name="US DOE Joint Genome Institute (JGI-PGF)"/>
            <person name="Lucas S."/>
            <person name="Han J."/>
            <person name="Lapidus A."/>
            <person name="Bruce D."/>
            <person name="Goodwin L."/>
            <person name="Pitluck S."/>
            <person name="Peters L."/>
            <person name="Kyrpides N."/>
            <person name="Mavromatis K."/>
            <person name="Ivanova N."/>
            <person name="Mikhailova N."/>
            <person name="Chertkov O."/>
            <person name="Detter J.C."/>
            <person name="Tapia R."/>
            <person name="Han C."/>
            <person name="Land M."/>
            <person name="Hauser L."/>
            <person name="Markowitz V."/>
            <person name="Cheng J.-F."/>
            <person name="Hugenholtz P."/>
            <person name="Woyke T."/>
            <person name="Wu D."/>
            <person name="Spring S."/>
            <person name="Brambilla E."/>
            <person name="Klenk H.-P."/>
            <person name="Eisen J.A."/>
        </authorList>
    </citation>
    <scope>NUCLEOTIDE SEQUENCE [LARGE SCALE GENOMIC DNA]</scope>
    <source>
        <strain evidence="8 9">DSM 13497</strain>
    </source>
</reference>
<dbReference type="PANTHER" id="PTHR44379:SF5">
    <property type="entry name" value="OXIDOREDUCTASE WITH IRON-SULFUR SUBUNIT"/>
    <property type="match status" value="1"/>
</dbReference>
<dbReference type="STRING" id="880073.Cabys_4032"/>
<dbReference type="PROSITE" id="PS00197">
    <property type="entry name" value="2FE2S_FER_1"/>
    <property type="match status" value="1"/>
</dbReference>
<dbReference type="GO" id="GO:0016491">
    <property type="term" value="F:oxidoreductase activity"/>
    <property type="evidence" value="ECO:0007669"/>
    <property type="project" value="UniProtKB-KW"/>
</dbReference>
<feature type="domain" description="2Fe-2S ferredoxin-type" evidence="6">
    <location>
        <begin position="51"/>
        <end position="127"/>
    </location>
</feature>
<dbReference type="FunFam" id="3.10.20.30:FF:000020">
    <property type="entry name" value="Xanthine dehydrogenase iron-sulfur subunit"/>
    <property type="match status" value="1"/>
</dbReference>
<dbReference type="Proteomes" id="UP000183868">
    <property type="component" value="Chromosome"/>
</dbReference>
<dbReference type="RefSeq" id="WP_006927758.1">
    <property type="nucleotide sequence ID" value="NZ_CM001402.1"/>
</dbReference>